<feature type="transmembrane region" description="Helical" evidence="1">
    <location>
        <begin position="28"/>
        <end position="52"/>
    </location>
</feature>
<reference evidence="3" key="1">
    <citation type="submission" date="2023-06" db="EMBL/GenBank/DDBJ databases">
        <authorList>
            <consortium name="Lawrence Berkeley National Laboratory"/>
            <person name="Ahrendt S."/>
            <person name="Sahu N."/>
            <person name="Indic B."/>
            <person name="Wong-Bajracharya J."/>
            <person name="Merenyi Z."/>
            <person name="Ke H.-M."/>
            <person name="Monk M."/>
            <person name="Kocsube S."/>
            <person name="Drula E."/>
            <person name="Lipzen A."/>
            <person name="Balint B."/>
            <person name="Henrissat B."/>
            <person name="Andreopoulos B."/>
            <person name="Martin F.M."/>
            <person name="Harder C.B."/>
            <person name="Rigling D."/>
            <person name="Ford K.L."/>
            <person name="Foster G.D."/>
            <person name="Pangilinan J."/>
            <person name="Papanicolaou A."/>
            <person name="Barry K."/>
            <person name="LaButti K."/>
            <person name="Viragh M."/>
            <person name="Koriabine M."/>
            <person name="Yan M."/>
            <person name="Riley R."/>
            <person name="Champramary S."/>
            <person name="Plett K.L."/>
            <person name="Tsai I.J."/>
            <person name="Slot J."/>
            <person name="Sipos G."/>
            <person name="Plett J."/>
            <person name="Nagy L.G."/>
            <person name="Grigoriev I.V."/>
        </authorList>
    </citation>
    <scope>NUCLEOTIDE SEQUENCE</scope>
    <source>
        <strain evidence="3">CCBAS 213</strain>
    </source>
</reference>
<dbReference type="AlphaFoldDB" id="A0AA39K6L7"/>
<name>A0AA39K6L7_ARMTA</name>
<keyword evidence="1" id="KW-0812">Transmembrane</keyword>
<dbReference type="RefSeq" id="XP_060328567.1">
    <property type="nucleotide sequence ID" value="XM_060473647.1"/>
</dbReference>
<accession>A0AA39K6L7</accession>
<keyword evidence="4" id="KW-1185">Reference proteome</keyword>
<evidence type="ECO:0000313" key="3">
    <source>
        <dbReference type="EMBL" id="KAK0454179.1"/>
    </source>
</evidence>
<proteinExistence type="predicted"/>
<gene>
    <name evidence="3" type="ORF">EV420DRAFT_1555596</name>
</gene>
<dbReference type="GeneID" id="85357195"/>
<keyword evidence="1" id="KW-1133">Transmembrane helix</keyword>
<keyword evidence="1" id="KW-0472">Membrane</keyword>
<organism evidence="3 4">
    <name type="scientific">Armillaria tabescens</name>
    <name type="common">Ringless honey mushroom</name>
    <name type="synonym">Agaricus tabescens</name>
    <dbReference type="NCBI Taxonomy" id="1929756"/>
    <lineage>
        <taxon>Eukaryota</taxon>
        <taxon>Fungi</taxon>
        <taxon>Dikarya</taxon>
        <taxon>Basidiomycota</taxon>
        <taxon>Agaricomycotina</taxon>
        <taxon>Agaricomycetes</taxon>
        <taxon>Agaricomycetidae</taxon>
        <taxon>Agaricales</taxon>
        <taxon>Marasmiineae</taxon>
        <taxon>Physalacriaceae</taxon>
        <taxon>Desarmillaria</taxon>
    </lineage>
</organism>
<feature type="non-terminal residue" evidence="3">
    <location>
        <position position="60"/>
    </location>
</feature>
<feature type="chain" id="PRO_5041382342" evidence="2">
    <location>
        <begin position="19"/>
        <end position="60"/>
    </location>
</feature>
<evidence type="ECO:0000256" key="1">
    <source>
        <dbReference type="SAM" id="Phobius"/>
    </source>
</evidence>
<keyword evidence="2" id="KW-0732">Signal</keyword>
<evidence type="ECO:0000256" key="2">
    <source>
        <dbReference type="SAM" id="SignalP"/>
    </source>
</evidence>
<sequence length="60" mass="6564">MAFLLTVLVYTHIAPIHGISCPQLTFIFYSASIISLSPASIVLPVFTFYVTIISPQFSSV</sequence>
<dbReference type="EMBL" id="JAUEPS010000027">
    <property type="protein sequence ID" value="KAK0454179.1"/>
    <property type="molecule type" value="Genomic_DNA"/>
</dbReference>
<feature type="signal peptide" evidence="2">
    <location>
        <begin position="1"/>
        <end position="18"/>
    </location>
</feature>
<comment type="caution">
    <text evidence="3">The sequence shown here is derived from an EMBL/GenBank/DDBJ whole genome shotgun (WGS) entry which is preliminary data.</text>
</comment>
<protein>
    <submittedName>
        <fullName evidence="3">Uncharacterized protein</fullName>
    </submittedName>
</protein>
<dbReference type="Proteomes" id="UP001175211">
    <property type="component" value="Unassembled WGS sequence"/>
</dbReference>
<evidence type="ECO:0000313" key="4">
    <source>
        <dbReference type="Proteomes" id="UP001175211"/>
    </source>
</evidence>